<reference evidence="1" key="1">
    <citation type="journal article" date="2022" name="Arch. Microbiol.">
        <title>Pseudodesulfovibrio sediminis sp. nov., a mesophilic and neutrophilic sulfate-reducing bacterium isolated from sediment of a brackish lake.</title>
        <authorList>
            <person name="Takahashi A."/>
            <person name="Kojima H."/>
            <person name="Watanabe M."/>
            <person name="Fukui M."/>
        </authorList>
    </citation>
    <scope>NUCLEOTIDE SEQUENCE</scope>
    <source>
        <strain evidence="1">SF6</strain>
    </source>
</reference>
<dbReference type="Proteomes" id="UP001053296">
    <property type="component" value="Chromosome"/>
</dbReference>
<dbReference type="EMBL" id="AP024485">
    <property type="protein sequence ID" value="BCS87687.1"/>
    <property type="molecule type" value="Genomic_DNA"/>
</dbReference>
<protein>
    <submittedName>
        <fullName evidence="1">Uncharacterized protein</fullName>
    </submittedName>
</protein>
<name>A0ABN6ENC4_9BACT</name>
<accession>A0ABN6ENC4</accession>
<gene>
    <name evidence="1" type="ORF">PSDVSF_09290</name>
</gene>
<proteinExistence type="predicted"/>
<evidence type="ECO:0000313" key="2">
    <source>
        <dbReference type="Proteomes" id="UP001053296"/>
    </source>
</evidence>
<keyword evidence="2" id="KW-1185">Reference proteome</keyword>
<dbReference type="RefSeq" id="WP_229594182.1">
    <property type="nucleotide sequence ID" value="NZ_AP024485.1"/>
</dbReference>
<evidence type="ECO:0000313" key="1">
    <source>
        <dbReference type="EMBL" id="BCS87687.1"/>
    </source>
</evidence>
<organism evidence="1 2">
    <name type="scientific">Pseudodesulfovibrio sediminis</name>
    <dbReference type="NCBI Taxonomy" id="2810563"/>
    <lineage>
        <taxon>Bacteria</taxon>
        <taxon>Pseudomonadati</taxon>
        <taxon>Thermodesulfobacteriota</taxon>
        <taxon>Desulfovibrionia</taxon>
        <taxon>Desulfovibrionales</taxon>
        <taxon>Desulfovibrionaceae</taxon>
    </lineage>
</organism>
<sequence length="94" mass="10775">MLAGQRCKENFGAFWYKEASQVYDPFKQFLVEKGYANSGPGYVVYSVVRKSSFNVLVRTIYAYNYEDLPAEVSASPDSIKNFLREHFAQRIEGS</sequence>